<gene>
    <name evidence="3" type="ORF">D9758_011252</name>
</gene>
<reference evidence="3 4" key="1">
    <citation type="journal article" date="2020" name="ISME J.">
        <title>Uncovering the hidden diversity of litter-decomposition mechanisms in mushroom-forming fungi.</title>
        <authorList>
            <person name="Floudas D."/>
            <person name="Bentzer J."/>
            <person name="Ahren D."/>
            <person name="Johansson T."/>
            <person name="Persson P."/>
            <person name="Tunlid A."/>
        </authorList>
    </citation>
    <scope>NUCLEOTIDE SEQUENCE [LARGE SCALE GENOMIC DNA]</scope>
    <source>
        <strain evidence="3 4">CBS 291.85</strain>
    </source>
</reference>
<sequence>MSHLPPLLPNHQHPSPSDNDNDPDEISPSVALALKLSTLPSDMFDQVLASLAALPYDIWDDDAMKNADINVLQRDMDARRARMTPRDKLETAMLFVEEFDGTRNLRNLNQAIAMMRDAINGFNAEQDTQGRFLGLRQIIPCLARRFKLTGELKDINEVIEALRVAVNIAPDNDVTAEIFYTLGDLLRDRFDSFGEQDDMTESLKAFLKGLSLLPEDDDKHIPLFVKRIAKSLKTCLASPQLIPVFMVTKSELVDGSEAQSKSKRAQILSTLGDDLLEQLLEVGGVQNLDECVDLLRAATDLDPTNANVMTRYGLSRLIRFERLSNSEDLSTALAIQKAAVDLVDETDERLPGILNNLGNVFQTRFEHGGKVVDIDEAVNVHVRALYHSKVKEEERFTFQSSLGTAYHRRFEHLWDLMDLDASVDAKQMAAATVPKDHLYRAQLYASYGGVLLQRYGISRRPEDLEKSLEIQQEAVELTPSTHPARPLRLLNLARTLQDHVLLTKDLRSIEKVISITTEVIPTLVNSNSHRLALARLRLASALRMQYLVNKDTQNDICSDDLDRAVDAARQAVDVLSILPASLDMATVCQELGNCLLARFQEAESPSASDIDEAIAVLQKGAGFPSKPVILQISCAIQAARSCIKFRGVGSGIAAYKTFFELVPKVVWIGNDLHRRYEDIGRIRNVLSEAVAVAIQAEELNLALEWAEQGRCIVWSQILQIRQPVNPALGNLAIEMKSVTSKLQKMGMESKPMIKYPNKLTTTLMSALILHTSKDKPVPIEGMSREEYAHRLAIFPSLLHDANQQEQRRLAEKYENLVIQAQELSGSDGFLRPKRFSELYAITSQGPVVFINVCEERCDAICIVPGQKEAVLIPLENFSEEKATEILSSLIDDLEEKNFRAKSRGYSKLTARTEKICSILGTLWTDVVQPVLLKLEEHLVAENGNLPHVTWCPSGSLSFLPLHAAGIYKDNESCIGQRIFDHVVSSYTPSITALLAAQTQDSTQPIAAPRVLAISQPNTPNEDELSLTVTEVETVQKIHPDLTWLNDTEGTKDAVLMGIREHDWVHFACHGVLNLENPLQSAFLLQDGSLEVADLMKESFHHKKLAYLSACRTAAGSEKLPEESVHLAAGMLMAGFADVVGTLWAIGDDDATFVAEQFYRYLKEEGGGDSRLSSYALHHAIRKQRESIREDEFYRWIPFIHFGV</sequence>
<dbReference type="Pfam" id="PF12770">
    <property type="entry name" value="CHAT"/>
    <property type="match status" value="1"/>
</dbReference>
<dbReference type="OrthoDB" id="9991317at2759"/>
<dbReference type="AlphaFoldDB" id="A0A8H5CSZ2"/>
<dbReference type="InterPro" id="IPR024983">
    <property type="entry name" value="CHAT_dom"/>
</dbReference>
<dbReference type="Proteomes" id="UP000559256">
    <property type="component" value="Unassembled WGS sequence"/>
</dbReference>
<proteinExistence type="predicted"/>
<dbReference type="SUPFAM" id="SSF48452">
    <property type="entry name" value="TPR-like"/>
    <property type="match status" value="1"/>
</dbReference>
<feature type="domain" description="CHAT" evidence="2">
    <location>
        <begin position="919"/>
        <end position="1202"/>
    </location>
</feature>
<feature type="compositionally biased region" description="Low complexity" evidence="1">
    <location>
        <begin position="1"/>
        <end position="18"/>
    </location>
</feature>
<accession>A0A8H5CSZ2</accession>
<feature type="region of interest" description="Disordered" evidence="1">
    <location>
        <begin position="1"/>
        <end position="27"/>
    </location>
</feature>
<dbReference type="InterPro" id="IPR011990">
    <property type="entry name" value="TPR-like_helical_dom_sf"/>
</dbReference>
<evidence type="ECO:0000313" key="4">
    <source>
        <dbReference type="Proteomes" id="UP000559256"/>
    </source>
</evidence>
<keyword evidence="4" id="KW-1185">Reference proteome</keyword>
<protein>
    <recommendedName>
        <fullName evidence="2">CHAT domain-containing protein</fullName>
    </recommendedName>
</protein>
<dbReference type="EMBL" id="JAACJM010000095">
    <property type="protein sequence ID" value="KAF5347402.1"/>
    <property type="molecule type" value="Genomic_DNA"/>
</dbReference>
<evidence type="ECO:0000313" key="3">
    <source>
        <dbReference type="EMBL" id="KAF5347402.1"/>
    </source>
</evidence>
<comment type="caution">
    <text evidence="3">The sequence shown here is derived from an EMBL/GenBank/DDBJ whole genome shotgun (WGS) entry which is preliminary data.</text>
</comment>
<evidence type="ECO:0000256" key="1">
    <source>
        <dbReference type="SAM" id="MobiDB-lite"/>
    </source>
</evidence>
<name>A0A8H5CSZ2_9AGAR</name>
<dbReference type="Gene3D" id="1.25.40.10">
    <property type="entry name" value="Tetratricopeptide repeat domain"/>
    <property type="match status" value="2"/>
</dbReference>
<evidence type="ECO:0000259" key="2">
    <source>
        <dbReference type="Pfam" id="PF12770"/>
    </source>
</evidence>
<organism evidence="3 4">
    <name type="scientific">Tetrapyrgos nigripes</name>
    <dbReference type="NCBI Taxonomy" id="182062"/>
    <lineage>
        <taxon>Eukaryota</taxon>
        <taxon>Fungi</taxon>
        <taxon>Dikarya</taxon>
        <taxon>Basidiomycota</taxon>
        <taxon>Agaricomycotina</taxon>
        <taxon>Agaricomycetes</taxon>
        <taxon>Agaricomycetidae</taxon>
        <taxon>Agaricales</taxon>
        <taxon>Marasmiineae</taxon>
        <taxon>Marasmiaceae</taxon>
        <taxon>Tetrapyrgos</taxon>
    </lineage>
</organism>